<dbReference type="Proteomes" id="UP000521922">
    <property type="component" value="Unassembled WGS sequence"/>
</dbReference>
<keyword evidence="3" id="KW-1185">Reference proteome</keyword>
<comment type="caution">
    <text evidence="2">The sequence shown here is derived from an EMBL/GenBank/DDBJ whole genome shotgun (WGS) entry which is preliminary data.</text>
</comment>
<gene>
    <name evidence="2" type="ORF">BJ968_003021</name>
</gene>
<sequence>MPAANAPRASRRPRAARTAPPLGSLTQAAHRESALCGHCGSERVTQLSMSLTDGTPVQFVSCHVCEERTWNSAGGPLTVDGVLERTRKQ</sequence>
<proteinExistence type="predicted"/>
<organism evidence="2 3">
    <name type="scientific">Kineococcus aurantiacus</name>
    <dbReference type="NCBI Taxonomy" id="37633"/>
    <lineage>
        <taxon>Bacteria</taxon>
        <taxon>Bacillati</taxon>
        <taxon>Actinomycetota</taxon>
        <taxon>Actinomycetes</taxon>
        <taxon>Kineosporiales</taxon>
        <taxon>Kineosporiaceae</taxon>
        <taxon>Kineococcus</taxon>
    </lineage>
</organism>
<dbReference type="GO" id="GO:0003746">
    <property type="term" value="F:translation elongation factor activity"/>
    <property type="evidence" value="ECO:0007669"/>
    <property type="project" value="UniProtKB-KW"/>
</dbReference>
<keyword evidence="2" id="KW-0648">Protein biosynthesis</keyword>
<keyword evidence="2" id="KW-0251">Elongation factor</keyword>
<dbReference type="AlphaFoldDB" id="A0A7Y9J1T9"/>
<dbReference type="EMBL" id="JACCBB010000001">
    <property type="protein sequence ID" value="NYD23481.1"/>
    <property type="molecule type" value="Genomic_DNA"/>
</dbReference>
<reference evidence="2 3" key="1">
    <citation type="submission" date="2020-07" db="EMBL/GenBank/DDBJ databases">
        <title>Sequencing the genomes of 1000 actinobacteria strains.</title>
        <authorList>
            <person name="Klenk H.-P."/>
        </authorList>
    </citation>
    <scope>NUCLEOTIDE SEQUENCE [LARGE SCALE GENOMIC DNA]</scope>
    <source>
        <strain evidence="2 3">DSM 7487</strain>
    </source>
</reference>
<dbReference type="RefSeq" id="WP_179753248.1">
    <property type="nucleotide sequence ID" value="NZ_BAAAGN010000010.1"/>
</dbReference>
<accession>A0A7Y9J1T9</accession>
<evidence type="ECO:0000313" key="2">
    <source>
        <dbReference type="EMBL" id="NYD23481.1"/>
    </source>
</evidence>
<protein>
    <submittedName>
        <fullName evidence="2">Transcription elongation factor Elf1</fullName>
    </submittedName>
</protein>
<name>A0A7Y9J1T9_9ACTN</name>
<evidence type="ECO:0000313" key="3">
    <source>
        <dbReference type="Proteomes" id="UP000521922"/>
    </source>
</evidence>
<feature type="region of interest" description="Disordered" evidence="1">
    <location>
        <begin position="1"/>
        <end position="25"/>
    </location>
</feature>
<evidence type="ECO:0000256" key="1">
    <source>
        <dbReference type="SAM" id="MobiDB-lite"/>
    </source>
</evidence>